<evidence type="ECO:0000313" key="2">
    <source>
        <dbReference type="EMBL" id="WQJ53161.1"/>
    </source>
</evidence>
<proteinExistence type="predicted"/>
<organism evidence="2 3">
    <name type="scientific">phage Lak_Megaphage_RVC_JS4_GC31</name>
    <dbReference type="NCBI Taxonomy" id="3109228"/>
    <lineage>
        <taxon>Viruses</taxon>
        <taxon>Duplodnaviria</taxon>
        <taxon>Heunggongvirae</taxon>
        <taxon>Uroviricota</taxon>
        <taxon>Caudoviricetes</taxon>
        <taxon>Caudoviricetes code 15 clade</taxon>
    </lineage>
</organism>
<accession>A0ABZ0Z278</accession>
<feature type="compositionally biased region" description="Low complexity" evidence="1">
    <location>
        <begin position="61"/>
        <end position="70"/>
    </location>
</feature>
<reference evidence="2 3" key="1">
    <citation type="submission" date="2023-11" db="EMBL/GenBank/DDBJ databases">
        <authorList>
            <person name="Cook R."/>
            <person name="Crisci M."/>
            <person name="Pye H."/>
            <person name="Adriaenssens E."/>
            <person name="Santini J."/>
        </authorList>
    </citation>
    <scope>NUCLEOTIDE SEQUENCE [LARGE SCALE GENOMIC DNA]</scope>
    <source>
        <strain evidence="2">Lak_Megaphage_RVC_JS4_GC31</strain>
    </source>
</reference>
<sequence length="99" mass="10993">MIYFKDKCVLLENDESNTSYSYESQIKELEKIRDSIYDSDTPLTKVAQEIWIKAKNKENTGNENNGNNENPQDSSKLDSAANGAITVVGTAADQIKSNS</sequence>
<dbReference type="Proteomes" id="UP001349343">
    <property type="component" value="Segment"/>
</dbReference>
<evidence type="ECO:0000313" key="3">
    <source>
        <dbReference type="Proteomes" id="UP001349343"/>
    </source>
</evidence>
<protein>
    <submittedName>
        <fullName evidence="2">Uncharacterized protein</fullName>
    </submittedName>
</protein>
<evidence type="ECO:0000256" key="1">
    <source>
        <dbReference type="SAM" id="MobiDB-lite"/>
    </source>
</evidence>
<feature type="region of interest" description="Disordered" evidence="1">
    <location>
        <begin position="55"/>
        <end position="82"/>
    </location>
</feature>
<keyword evidence="3" id="KW-1185">Reference proteome</keyword>
<dbReference type="EMBL" id="OR769222">
    <property type="protein sequence ID" value="WQJ53161.1"/>
    <property type="molecule type" value="Genomic_DNA"/>
</dbReference>
<name>A0ABZ0Z278_9CAUD</name>